<dbReference type="GO" id="GO:0000104">
    <property type="term" value="F:succinate dehydrogenase activity"/>
    <property type="evidence" value="ECO:0007669"/>
    <property type="project" value="TreeGrafter"/>
</dbReference>
<dbReference type="Proteomes" id="UP000481852">
    <property type="component" value="Unassembled WGS sequence"/>
</dbReference>
<feature type="domain" description="FAD-dependent oxidoreductase 2 FAD-binding" evidence="4">
    <location>
        <begin position="8"/>
        <end position="390"/>
    </location>
</feature>
<dbReference type="InterPro" id="IPR036188">
    <property type="entry name" value="FAD/NAD-bd_sf"/>
</dbReference>
<proteinExistence type="predicted"/>
<dbReference type="InterPro" id="IPR037099">
    <property type="entry name" value="Fum_R/Succ_DH_flav-like_C_sf"/>
</dbReference>
<dbReference type="InterPro" id="IPR030664">
    <property type="entry name" value="SdhA/FrdA/AprA"/>
</dbReference>
<dbReference type="PANTHER" id="PTHR11632:SF51">
    <property type="entry name" value="SUCCINATE DEHYDROGENASE [UBIQUINONE] FLAVOPROTEIN SUBUNIT, MITOCHONDRIAL"/>
    <property type="match status" value="1"/>
</dbReference>
<gene>
    <name evidence="6" type="ORF">FYJ35_09395</name>
</gene>
<evidence type="ECO:0000313" key="7">
    <source>
        <dbReference type="Proteomes" id="UP000481852"/>
    </source>
</evidence>
<evidence type="ECO:0000313" key="6">
    <source>
        <dbReference type="EMBL" id="MSS15245.1"/>
    </source>
</evidence>
<dbReference type="Gene3D" id="3.90.700.10">
    <property type="entry name" value="Succinate dehydrogenase/fumarate reductase flavoprotein, catalytic domain"/>
    <property type="match status" value="1"/>
</dbReference>
<dbReference type="RefSeq" id="WP_154525880.1">
    <property type="nucleotide sequence ID" value="NZ_VULZ01000009.1"/>
</dbReference>
<evidence type="ECO:0000256" key="2">
    <source>
        <dbReference type="ARBA" id="ARBA00023002"/>
    </source>
</evidence>
<dbReference type="GO" id="GO:0009055">
    <property type="term" value="F:electron transfer activity"/>
    <property type="evidence" value="ECO:0007669"/>
    <property type="project" value="TreeGrafter"/>
</dbReference>
<dbReference type="PIRSF" id="PIRSF000171">
    <property type="entry name" value="SDHA_APRA_LASPO"/>
    <property type="match status" value="1"/>
</dbReference>
<protein>
    <submittedName>
        <fullName evidence="6">FAD-binding protein</fullName>
    </submittedName>
</protein>
<dbReference type="GO" id="GO:0009061">
    <property type="term" value="P:anaerobic respiration"/>
    <property type="evidence" value="ECO:0007669"/>
    <property type="project" value="TreeGrafter"/>
</dbReference>
<keyword evidence="1" id="KW-0285">Flavoprotein</keyword>
<dbReference type="EMBL" id="VULZ01000009">
    <property type="protein sequence ID" value="MSS15245.1"/>
    <property type="molecule type" value="Genomic_DNA"/>
</dbReference>
<dbReference type="InterPro" id="IPR003953">
    <property type="entry name" value="FAD-dep_OxRdtase_2_FAD-bd"/>
</dbReference>
<dbReference type="Pfam" id="PF02910">
    <property type="entry name" value="Succ_DH_flav_C"/>
    <property type="match status" value="1"/>
</dbReference>
<reference evidence="6 7" key="1">
    <citation type="submission" date="2019-08" db="EMBL/GenBank/DDBJ databases">
        <title>In-depth cultivation of the pig gut microbiome towards novel bacterial diversity and tailored functional studies.</title>
        <authorList>
            <person name="Wylensek D."/>
            <person name="Hitch T.C.A."/>
            <person name="Clavel T."/>
        </authorList>
    </citation>
    <scope>NUCLEOTIDE SEQUENCE [LARGE SCALE GENOMIC DNA]</scope>
    <source>
        <strain evidence="6 7">Oil+RF-744-WCA-WT-11</strain>
    </source>
</reference>
<dbReference type="Gene3D" id="3.50.50.60">
    <property type="entry name" value="FAD/NAD(P)-binding domain"/>
    <property type="match status" value="1"/>
</dbReference>
<evidence type="ECO:0000256" key="3">
    <source>
        <dbReference type="PIRSR" id="PIRSR630664-50"/>
    </source>
</evidence>
<dbReference type="PANTHER" id="PTHR11632">
    <property type="entry name" value="SUCCINATE DEHYDROGENASE 2 FLAVOPROTEIN SUBUNIT"/>
    <property type="match status" value="1"/>
</dbReference>
<dbReference type="GO" id="GO:0050660">
    <property type="term" value="F:flavin adenine dinucleotide binding"/>
    <property type="evidence" value="ECO:0007669"/>
    <property type="project" value="TreeGrafter"/>
</dbReference>
<keyword evidence="2" id="KW-0560">Oxidoreductase</keyword>
<dbReference type="PRINTS" id="PR00368">
    <property type="entry name" value="FADPNR"/>
</dbReference>
<dbReference type="InterPro" id="IPR027477">
    <property type="entry name" value="Succ_DH/fumarate_Rdtase_cat_sf"/>
</dbReference>
<comment type="caution">
    <text evidence="6">The sequence shown here is derived from an EMBL/GenBank/DDBJ whole genome shotgun (WGS) entry which is preliminary data.</text>
</comment>
<evidence type="ECO:0000256" key="1">
    <source>
        <dbReference type="ARBA" id="ARBA00022630"/>
    </source>
</evidence>
<organism evidence="6 7">
    <name type="scientific">Porcincola intestinalis</name>
    <dbReference type="NCBI Taxonomy" id="2606632"/>
    <lineage>
        <taxon>Bacteria</taxon>
        <taxon>Bacillati</taxon>
        <taxon>Bacillota</taxon>
        <taxon>Clostridia</taxon>
        <taxon>Lachnospirales</taxon>
        <taxon>Lachnospiraceae</taxon>
        <taxon>Porcincola</taxon>
    </lineage>
</organism>
<dbReference type="SUPFAM" id="SSF51905">
    <property type="entry name" value="FAD/NAD(P)-binding domain"/>
    <property type="match status" value="1"/>
</dbReference>
<dbReference type="PRINTS" id="PR00411">
    <property type="entry name" value="PNDRDTASEI"/>
</dbReference>
<dbReference type="Pfam" id="PF00890">
    <property type="entry name" value="FAD_binding_2"/>
    <property type="match status" value="1"/>
</dbReference>
<accession>A0A6L5X763</accession>
<dbReference type="Gene3D" id="1.20.58.100">
    <property type="entry name" value="Fumarate reductase/succinate dehydrogenase flavoprotein-like, C-terminal domain"/>
    <property type="match status" value="1"/>
</dbReference>
<sequence length="561" mass="62491">MMECENYDVVIVGAGLAGMTAAFRCVDAGRKVCICTDNHLCSGSSFYPKMDAIHCQAPDNDEDKNLFLEDINIAGEGINDSFMNQYYLDHITENIEYLASLGVPVHRLKEKKLACFAEHPHRLYTWSGWEYIRRILSEKLKSSPNVTIREHSFLAGIITEGRKARGIVVSDHLSPKCRLLWTSSVILATGGFGNLYQHNLNTADVSGSSQALALMTGASLVNLEFNQFIPGFLSPAYKTIFREGSFLYCRSLLDASGQDILRNSIPDEINYQNILRQRSQHGPFTASYGDRLIDLTLFRACKKKPSVGVRIIYDEAILQERRSYMQNYIHWLKDSEKTDITGDAIYIAPFFHAANGGIQVGHSCETEIEGLFACGECAGGIHGANRLGGNASGSCLVFGTLSANTAMKYVEKGSSAMHQTDKGRDEDVIEKTFQMAYPSLYKQQRSDNAGISLNPNVIVQKLQSIMWLYANVERNREGLMFALDAVCELEKQLPEAESAMSLSIPLLKTAQELTLAKAVLLAMVRRTESRGSHYRSDFPYKNPDMGHPMRICRQDVITPIP</sequence>
<name>A0A6L5X763_9FIRM</name>
<dbReference type="AlphaFoldDB" id="A0A6L5X763"/>
<dbReference type="SUPFAM" id="SSF46977">
    <property type="entry name" value="Succinate dehydrogenase/fumarate reductase flavoprotein C-terminal domain"/>
    <property type="match status" value="1"/>
</dbReference>
<dbReference type="InterPro" id="IPR015939">
    <property type="entry name" value="Fum_Rdtase/Succ_DH_flav-like_C"/>
</dbReference>
<evidence type="ECO:0000259" key="4">
    <source>
        <dbReference type="Pfam" id="PF00890"/>
    </source>
</evidence>
<dbReference type="GO" id="GO:0005886">
    <property type="term" value="C:plasma membrane"/>
    <property type="evidence" value="ECO:0007669"/>
    <property type="project" value="TreeGrafter"/>
</dbReference>
<evidence type="ECO:0000259" key="5">
    <source>
        <dbReference type="Pfam" id="PF02910"/>
    </source>
</evidence>
<feature type="active site" description="Proton acceptor" evidence="3">
    <location>
        <position position="276"/>
    </location>
</feature>
<dbReference type="GO" id="GO:0033765">
    <property type="term" value="F:steroid dehydrogenase activity, acting on the CH-CH group of donors"/>
    <property type="evidence" value="ECO:0007669"/>
    <property type="project" value="UniProtKB-ARBA"/>
</dbReference>
<keyword evidence="7" id="KW-1185">Reference proteome</keyword>
<feature type="domain" description="Fumarate reductase/succinate dehydrogenase flavoprotein-like C-terminal" evidence="5">
    <location>
        <begin position="460"/>
        <end position="542"/>
    </location>
</feature>